<evidence type="ECO:0000256" key="2">
    <source>
        <dbReference type="ARBA" id="ARBA00022679"/>
    </source>
</evidence>
<comment type="domain">
    <text evidence="7">The DHHC domain is required for palmitoyltransferase activity.</text>
</comment>
<reference evidence="10" key="2">
    <citation type="submission" date="2023-11" db="UniProtKB">
        <authorList>
            <consortium name="WormBaseParasite"/>
        </authorList>
    </citation>
    <scope>IDENTIFICATION</scope>
</reference>
<comment type="similarity">
    <text evidence="7">Belongs to the DHHC palmitoyltransferase family.</text>
</comment>
<feature type="domain" description="Palmitoyltransferase DHHC" evidence="8">
    <location>
        <begin position="112"/>
        <end position="275"/>
    </location>
</feature>
<feature type="transmembrane region" description="Helical" evidence="7">
    <location>
        <begin position="225"/>
        <end position="247"/>
    </location>
</feature>
<keyword evidence="2 7" id="KW-0808">Transferase</keyword>
<feature type="transmembrane region" description="Helical" evidence="7">
    <location>
        <begin position="61"/>
        <end position="82"/>
    </location>
</feature>
<dbReference type="Proteomes" id="UP000050795">
    <property type="component" value="Unassembled WGS sequence"/>
</dbReference>
<dbReference type="EC" id="2.3.1.225" evidence="7"/>
<comment type="subcellular location">
    <subcellularLocation>
        <location evidence="1">Membrane</location>
        <topology evidence="1">Multi-pass membrane protein</topology>
    </subcellularLocation>
</comment>
<proteinExistence type="inferred from homology"/>
<reference evidence="9" key="1">
    <citation type="submission" date="2022-06" db="EMBL/GenBank/DDBJ databases">
        <authorList>
            <person name="Berger JAMES D."/>
            <person name="Berger JAMES D."/>
        </authorList>
    </citation>
    <scope>NUCLEOTIDE SEQUENCE [LARGE SCALE GENOMIC DNA]</scope>
</reference>
<keyword evidence="9" id="KW-1185">Reference proteome</keyword>
<evidence type="ECO:0000256" key="4">
    <source>
        <dbReference type="ARBA" id="ARBA00022989"/>
    </source>
</evidence>
<evidence type="ECO:0000256" key="3">
    <source>
        <dbReference type="ARBA" id="ARBA00022692"/>
    </source>
</evidence>
<organism evidence="9 10">
    <name type="scientific">Trichobilharzia regenti</name>
    <name type="common">Nasal bird schistosome</name>
    <dbReference type="NCBI Taxonomy" id="157069"/>
    <lineage>
        <taxon>Eukaryota</taxon>
        <taxon>Metazoa</taxon>
        <taxon>Spiralia</taxon>
        <taxon>Lophotrochozoa</taxon>
        <taxon>Platyhelminthes</taxon>
        <taxon>Trematoda</taxon>
        <taxon>Digenea</taxon>
        <taxon>Strigeidida</taxon>
        <taxon>Schistosomatoidea</taxon>
        <taxon>Schistosomatidae</taxon>
        <taxon>Trichobilharzia</taxon>
    </lineage>
</organism>
<dbReference type="GO" id="GO:0006612">
    <property type="term" value="P:protein targeting to membrane"/>
    <property type="evidence" value="ECO:0007669"/>
    <property type="project" value="TreeGrafter"/>
</dbReference>
<comment type="catalytic activity">
    <reaction evidence="7">
        <text>L-cysteinyl-[protein] + hexadecanoyl-CoA = S-hexadecanoyl-L-cysteinyl-[protein] + CoA</text>
        <dbReference type="Rhea" id="RHEA:36683"/>
        <dbReference type="Rhea" id="RHEA-COMP:10131"/>
        <dbReference type="Rhea" id="RHEA-COMP:11032"/>
        <dbReference type="ChEBI" id="CHEBI:29950"/>
        <dbReference type="ChEBI" id="CHEBI:57287"/>
        <dbReference type="ChEBI" id="CHEBI:57379"/>
        <dbReference type="ChEBI" id="CHEBI:74151"/>
        <dbReference type="EC" id="2.3.1.225"/>
    </reaction>
</comment>
<evidence type="ECO:0000313" key="9">
    <source>
        <dbReference type="Proteomes" id="UP000050795"/>
    </source>
</evidence>
<dbReference type="PANTHER" id="PTHR22883:SF203">
    <property type="entry name" value="PALMITOYLTRANSFERASE"/>
    <property type="match status" value="1"/>
</dbReference>
<keyword evidence="3 7" id="KW-0812">Transmembrane</keyword>
<dbReference type="InterPro" id="IPR001594">
    <property type="entry name" value="Palmitoyltrfase_DHHC"/>
</dbReference>
<dbReference type="Pfam" id="PF01529">
    <property type="entry name" value="DHHC"/>
    <property type="match status" value="1"/>
</dbReference>
<dbReference type="GO" id="GO:0019706">
    <property type="term" value="F:protein-cysteine S-palmitoyltransferase activity"/>
    <property type="evidence" value="ECO:0007669"/>
    <property type="project" value="UniProtKB-EC"/>
</dbReference>
<dbReference type="InterPro" id="IPR039859">
    <property type="entry name" value="PFA4/ZDH16/20/ERF2-like"/>
</dbReference>
<sequence length="517" mass="57483">MYENSYINQMNQEAESYSRINGWSLPIHPLQCLSWFATALFSLAYFGILVPAVIEKARITLMVINAVSIAAYVVLNIAAVSINPADVAVREKQKLRGQRVPSLDPRHTHVIENFYCNLCDLPISSSRTKHCKSCNKCIANFDHHCKWLNNCVGSRNYACFAGIITTACLSLSISTSLSISLSIAFYSDRQHGNWIQAYHDYWQTFSNGTIEHLNYLTANNSIFQIFGLSVSGTVFLVIVIVGCILTFSIDAFLLHLMIFHIYLHIKGMTTYEFIVAQRQKSNSSSEEQKSGVVDYKKKGYYFKFELNNCCEKGGNESKSKEDVSNKQSNGTMSICSHVKNSSDSQQKSYELPVMAGDLANLRNICSIRRPSISSNKVYPYKEECHGPITHVNINKESTGENPEYSSSIVTCTHENKVTGKNLTVPLGVNKSNPTSLGVILKDLQRHETGDVMVTDDAAAQENNMNLTKPSGEDTSSEQITENAITRSNSTVSTNTLNADDRDSVISKIQISSPSRCD</sequence>
<dbReference type="GO" id="GO:0016020">
    <property type="term" value="C:membrane"/>
    <property type="evidence" value="ECO:0007669"/>
    <property type="project" value="UniProtKB-SubCell"/>
</dbReference>
<evidence type="ECO:0000313" key="10">
    <source>
        <dbReference type="WBParaSite" id="TREG1_52780.1"/>
    </source>
</evidence>
<evidence type="ECO:0000256" key="1">
    <source>
        <dbReference type="ARBA" id="ARBA00004141"/>
    </source>
</evidence>
<keyword evidence="4 7" id="KW-1133">Transmembrane helix</keyword>
<keyword evidence="6 7" id="KW-0012">Acyltransferase</keyword>
<evidence type="ECO:0000259" key="8">
    <source>
        <dbReference type="Pfam" id="PF01529"/>
    </source>
</evidence>
<feature type="transmembrane region" description="Helical" evidence="7">
    <location>
        <begin position="33"/>
        <end position="54"/>
    </location>
</feature>
<dbReference type="GO" id="GO:0005783">
    <property type="term" value="C:endoplasmic reticulum"/>
    <property type="evidence" value="ECO:0007669"/>
    <property type="project" value="TreeGrafter"/>
</dbReference>
<name>A0AA85K0C8_TRIRE</name>
<accession>A0AA85K0C8</accession>
<dbReference type="PANTHER" id="PTHR22883">
    <property type="entry name" value="ZINC FINGER DHHC DOMAIN CONTAINING PROTEIN"/>
    <property type="match status" value="1"/>
</dbReference>
<keyword evidence="5 7" id="KW-0472">Membrane</keyword>
<evidence type="ECO:0000256" key="7">
    <source>
        <dbReference type="RuleBase" id="RU079119"/>
    </source>
</evidence>
<evidence type="ECO:0000256" key="6">
    <source>
        <dbReference type="ARBA" id="ARBA00023315"/>
    </source>
</evidence>
<protein>
    <recommendedName>
        <fullName evidence="7">Palmitoyltransferase</fullName>
        <ecNumber evidence="7">2.3.1.225</ecNumber>
    </recommendedName>
</protein>
<evidence type="ECO:0000256" key="5">
    <source>
        <dbReference type="ARBA" id="ARBA00023136"/>
    </source>
</evidence>
<dbReference type="PROSITE" id="PS50216">
    <property type="entry name" value="DHHC"/>
    <property type="match status" value="1"/>
</dbReference>
<feature type="transmembrane region" description="Helical" evidence="7">
    <location>
        <begin position="160"/>
        <end position="186"/>
    </location>
</feature>
<dbReference type="GO" id="GO:0005794">
    <property type="term" value="C:Golgi apparatus"/>
    <property type="evidence" value="ECO:0007669"/>
    <property type="project" value="TreeGrafter"/>
</dbReference>
<dbReference type="WBParaSite" id="TREG1_52780.1">
    <property type="protein sequence ID" value="TREG1_52780.1"/>
    <property type="gene ID" value="TREG1_52780"/>
</dbReference>
<dbReference type="AlphaFoldDB" id="A0AA85K0C8"/>